<accession>A0A0G2EKV2</accession>
<reference evidence="2 3" key="2">
    <citation type="submission" date="2015-05" db="EMBL/GenBank/DDBJ databases">
        <title>Distinctive expansion of gene families associated with plant cell wall degradation and secondary metabolism in the genomes of grapevine trunk pathogens.</title>
        <authorList>
            <person name="Lawrence D.P."/>
            <person name="Travadon R."/>
            <person name="Rolshausen P.E."/>
            <person name="Baumgartner K."/>
        </authorList>
    </citation>
    <scope>NUCLEOTIDE SEQUENCE [LARGE SCALE GENOMIC DNA]</scope>
    <source>
        <strain evidence="2">DS831</strain>
    </source>
</reference>
<dbReference type="EMBL" id="LAQI01000071">
    <property type="protein sequence ID" value="KKY22974.1"/>
    <property type="molecule type" value="Genomic_DNA"/>
</dbReference>
<feature type="region of interest" description="Disordered" evidence="1">
    <location>
        <begin position="113"/>
        <end position="166"/>
    </location>
</feature>
<protein>
    <submittedName>
        <fullName evidence="2">Uncharacterized protein</fullName>
    </submittedName>
</protein>
<evidence type="ECO:0000313" key="2">
    <source>
        <dbReference type="EMBL" id="KKY22974.1"/>
    </source>
</evidence>
<evidence type="ECO:0000313" key="3">
    <source>
        <dbReference type="Proteomes" id="UP000034182"/>
    </source>
</evidence>
<proteinExistence type="predicted"/>
<feature type="region of interest" description="Disordered" evidence="1">
    <location>
        <begin position="309"/>
        <end position="355"/>
    </location>
</feature>
<gene>
    <name evidence="2" type="ORF">UCDDS831_g03409</name>
</gene>
<reference evidence="2 3" key="1">
    <citation type="submission" date="2015-03" db="EMBL/GenBank/DDBJ databases">
        <authorList>
            <person name="Morales-Cruz A."/>
            <person name="Amrine K.C."/>
            <person name="Cantu D."/>
        </authorList>
    </citation>
    <scope>NUCLEOTIDE SEQUENCE [LARGE SCALE GENOMIC DNA]</scope>
    <source>
        <strain evidence="2">DS831</strain>
    </source>
</reference>
<dbReference type="Proteomes" id="UP000034182">
    <property type="component" value="Unassembled WGS sequence"/>
</dbReference>
<feature type="compositionally biased region" description="Acidic residues" evidence="1">
    <location>
        <begin position="113"/>
        <end position="133"/>
    </location>
</feature>
<organism evidence="2 3">
    <name type="scientific">Diplodia seriata</name>
    <dbReference type="NCBI Taxonomy" id="420778"/>
    <lineage>
        <taxon>Eukaryota</taxon>
        <taxon>Fungi</taxon>
        <taxon>Dikarya</taxon>
        <taxon>Ascomycota</taxon>
        <taxon>Pezizomycotina</taxon>
        <taxon>Dothideomycetes</taxon>
        <taxon>Dothideomycetes incertae sedis</taxon>
        <taxon>Botryosphaeriales</taxon>
        <taxon>Botryosphaeriaceae</taxon>
        <taxon>Diplodia</taxon>
    </lineage>
</organism>
<comment type="caution">
    <text evidence="2">The sequence shown here is derived from an EMBL/GenBank/DDBJ whole genome shotgun (WGS) entry which is preliminary data.</text>
</comment>
<dbReference type="AlphaFoldDB" id="A0A0G2EKV2"/>
<evidence type="ECO:0000256" key="1">
    <source>
        <dbReference type="SAM" id="MobiDB-lite"/>
    </source>
</evidence>
<sequence length="355" mass="39585">MCKLHGYHYACGHFVRYRLSRCRGTFTKIRRRQSRSTNVNGAPKLAACLAECYITITSRSLCGSCLYEQFKAHWNVRISDAERAYREALDQGMKNGLGLVGWGGVGWGGNDEDDDCCSDGDDDDDDGDDDGEGSADSGTAGLTDDDPETSRTTRKQQRSLKGEIERRRRTLEQLRAEFSAESWSVRKRLPTLDHRTYTQPRIQPRISHVPSPLRNEVHPEDIVVKQARNGKADGNEGWGHYSTFQAFFVDTYGGASGDAWGDDAAVLTETGAWDPSVVANINFANSMSHDAREPTGDESYYTEYNRFNTSLDDDENDLGEKDNKTPVMAYGPETRFPPLMREEDLFAPGPDAAPP</sequence>
<name>A0A0G2EKV2_9PEZI</name>